<keyword evidence="2" id="KW-0812">Transmembrane</keyword>
<proteinExistence type="predicted"/>
<evidence type="ECO:0000259" key="3">
    <source>
        <dbReference type="PROSITE" id="PS51724"/>
    </source>
</evidence>
<feature type="transmembrane region" description="Helical" evidence="2">
    <location>
        <begin position="9"/>
        <end position="27"/>
    </location>
</feature>
<organism evidence="4 5">
    <name type="scientific">Nitrococcus mobilis Nb-231</name>
    <dbReference type="NCBI Taxonomy" id="314278"/>
    <lineage>
        <taxon>Bacteria</taxon>
        <taxon>Pseudomonadati</taxon>
        <taxon>Pseudomonadota</taxon>
        <taxon>Gammaproteobacteria</taxon>
        <taxon>Chromatiales</taxon>
        <taxon>Ectothiorhodospiraceae</taxon>
        <taxon>Nitrococcus</taxon>
    </lineage>
</organism>
<dbReference type="RefSeq" id="WP_004998961.1">
    <property type="nucleotide sequence ID" value="NZ_CH672427.1"/>
</dbReference>
<dbReference type="STRING" id="314278.NB231_00974"/>
<dbReference type="PANTHER" id="PTHR38687:SF1">
    <property type="entry name" value="CELL DIVISION PROTEIN DEDD"/>
    <property type="match status" value="1"/>
</dbReference>
<dbReference type="HOGENOM" id="CLU_068683_2_1_6"/>
<dbReference type="GO" id="GO:0042834">
    <property type="term" value="F:peptidoglycan binding"/>
    <property type="evidence" value="ECO:0007669"/>
    <property type="project" value="InterPro"/>
</dbReference>
<dbReference type="PROSITE" id="PS51724">
    <property type="entry name" value="SPOR"/>
    <property type="match status" value="1"/>
</dbReference>
<sequence>MEQRAKQRLIGAVILVALGVVFIPMLLQGPVERDRSGIPVEIPPRPQITPVPDVPKAAVLHEPAPGQRLAERPPPIGAPQANSMATANRSASTPVDERERHTSAPVSKSTVSAGVGANQMAAAPRREIAGERPAAAWTVQVGSFRERDNANALRQVLRQSGFSTYIEQAQYRHKPLFRVRIGPFVARDEAEQLAARLHEQRGIKVLVVEK</sequence>
<dbReference type="Gene3D" id="3.30.70.1070">
    <property type="entry name" value="Sporulation related repeat"/>
    <property type="match status" value="1"/>
</dbReference>
<dbReference type="EMBL" id="AAOF01000008">
    <property type="protein sequence ID" value="EAR21439.1"/>
    <property type="molecule type" value="Genomic_DNA"/>
</dbReference>
<evidence type="ECO:0000313" key="5">
    <source>
        <dbReference type="Proteomes" id="UP000003374"/>
    </source>
</evidence>
<dbReference type="GO" id="GO:0030428">
    <property type="term" value="C:cell septum"/>
    <property type="evidence" value="ECO:0007669"/>
    <property type="project" value="TreeGrafter"/>
</dbReference>
<feature type="domain" description="SPOR" evidence="3">
    <location>
        <begin position="131"/>
        <end position="210"/>
    </location>
</feature>
<reference evidence="4 5" key="1">
    <citation type="submission" date="2006-02" db="EMBL/GenBank/DDBJ databases">
        <authorList>
            <person name="Waterbury J."/>
            <person name="Ferriera S."/>
            <person name="Johnson J."/>
            <person name="Kravitz S."/>
            <person name="Halpern A."/>
            <person name="Remington K."/>
            <person name="Beeson K."/>
            <person name="Tran B."/>
            <person name="Rogers Y.-H."/>
            <person name="Friedman R."/>
            <person name="Venter J.C."/>
        </authorList>
    </citation>
    <scope>NUCLEOTIDE SEQUENCE [LARGE SCALE GENOMIC DNA]</scope>
    <source>
        <strain evidence="4 5">Nb-231</strain>
    </source>
</reference>
<evidence type="ECO:0000256" key="1">
    <source>
        <dbReference type="SAM" id="MobiDB-lite"/>
    </source>
</evidence>
<feature type="compositionally biased region" description="Polar residues" evidence="1">
    <location>
        <begin position="80"/>
        <end position="93"/>
    </location>
</feature>
<dbReference type="InterPro" id="IPR036680">
    <property type="entry name" value="SPOR-like_sf"/>
</dbReference>
<dbReference type="Pfam" id="PF05036">
    <property type="entry name" value="SPOR"/>
    <property type="match status" value="1"/>
</dbReference>
<dbReference type="PANTHER" id="PTHR38687">
    <property type="entry name" value="CELL DIVISION PROTEIN DEDD-RELATED"/>
    <property type="match status" value="1"/>
</dbReference>
<dbReference type="GO" id="GO:0032506">
    <property type="term" value="P:cytokinetic process"/>
    <property type="evidence" value="ECO:0007669"/>
    <property type="project" value="TreeGrafter"/>
</dbReference>
<feature type="region of interest" description="Disordered" evidence="1">
    <location>
        <begin position="66"/>
        <end position="113"/>
    </location>
</feature>
<keyword evidence="2" id="KW-0472">Membrane</keyword>
<protein>
    <submittedName>
        <fullName evidence="4">Argininosuccinate synthase</fullName>
    </submittedName>
</protein>
<evidence type="ECO:0000313" key="4">
    <source>
        <dbReference type="EMBL" id="EAR21439.1"/>
    </source>
</evidence>
<dbReference type="eggNOG" id="COG3147">
    <property type="taxonomic scope" value="Bacteria"/>
</dbReference>
<dbReference type="InterPro" id="IPR052521">
    <property type="entry name" value="Cell_div_SPOR-domain"/>
</dbReference>
<dbReference type="AlphaFoldDB" id="A4BRW0"/>
<dbReference type="InterPro" id="IPR007730">
    <property type="entry name" value="SPOR-like_dom"/>
</dbReference>
<dbReference type="OrthoDB" id="7069135at2"/>
<dbReference type="SUPFAM" id="SSF110997">
    <property type="entry name" value="Sporulation related repeat"/>
    <property type="match status" value="1"/>
</dbReference>
<name>A4BRW0_9GAMM</name>
<keyword evidence="2" id="KW-1133">Transmembrane helix</keyword>
<dbReference type="Proteomes" id="UP000003374">
    <property type="component" value="Unassembled WGS sequence"/>
</dbReference>
<accession>A4BRW0</accession>
<comment type="caution">
    <text evidence="4">The sequence shown here is derived from an EMBL/GenBank/DDBJ whole genome shotgun (WGS) entry which is preliminary data.</text>
</comment>
<dbReference type="GO" id="GO:0032153">
    <property type="term" value="C:cell division site"/>
    <property type="evidence" value="ECO:0007669"/>
    <property type="project" value="TreeGrafter"/>
</dbReference>
<evidence type="ECO:0000256" key="2">
    <source>
        <dbReference type="SAM" id="Phobius"/>
    </source>
</evidence>
<gene>
    <name evidence="4" type="ORF">NB231_00974</name>
</gene>
<keyword evidence="5" id="KW-1185">Reference proteome</keyword>